<feature type="domain" description="CBS" evidence="4">
    <location>
        <begin position="214"/>
        <end position="271"/>
    </location>
</feature>
<proteinExistence type="predicted"/>
<dbReference type="InterPro" id="IPR014710">
    <property type="entry name" value="RmlC-like_jellyroll"/>
</dbReference>
<dbReference type="PROSITE" id="PS51371">
    <property type="entry name" value="CBS"/>
    <property type="match status" value="1"/>
</dbReference>
<dbReference type="InterPro" id="IPR000644">
    <property type="entry name" value="CBS_dom"/>
</dbReference>
<dbReference type="InterPro" id="IPR046342">
    <property type="entry name" value="CBS_dom_sf"/>
</dbReference>
<dbReference type="SMART" id="SM00116">
    <property type="entry name" value="CBS"/>
    <property type="match status" value="1"/>
</dbReference>
<gene>
    <name evidence="5" type="ORF">HF896_18905</name>
</gene>
<dbReference type="PANTHER" id="PTHR43080:SF2">
    <property type="entry name" value="CBS DOMAIN-CONTAINING PROTEIN"/>
    <property type="match status" value="1"/>
</dbReference>
<accession>A0A858ZX34</accession>
<dbReference type="SUPFAM" id="SSF54631">
    <property type="entry name" value="CBS-domain pair"/>
    <property type="match status" value="1"/>
</dbReference>
<dbReference type="SUPFAM" id="SSF51206">
    <property type="entry name" value="cAMP-binding domain-like"/>
    <property type="match status" value="1"/>
</dbReference>
<evidence type="ECO:0000256" key="2">
    <source>
        <dbReference type="PROSITE-ProRule" id="PRU00703"/>
    </source>
</evidence>
<evidence type="ECO:0000259" key="3">
    <source>
        <dbReference type="PROSITE" id="PS50042"/>
    </source>
</evidence>
<dbReference type="InterPro" id="IPR018821">
    <property type="entry name" value="DUF294_put_nucleoTrafse_sb-bd"/>
</dbReference>
<dbReference type="PROSITE" id="PS50042">
    <property type="entry name" value="CNMP_BINDING_3"/>
    <property type="match status" value="1"/>
</dbReference>
<dbReference type="GO" id="GO:0008773">
    <property type="term" value="F:[protein-PII] uridylyltransferase activity"/>
    <property type="evidence" value="ECO:0007669"/>
    <property type="project" value="InterPro"/>
</dbReference>
<dbReference type="RefSeq" id="WP_013520571.1">
    <property type="nucleotide sequence ID" value="NZ_CP051298.1"/>
</dbReference>
<dbReference type="OMA" id="HDHCCLI"/>
<dbReference type="InterPro" id="IPR005105">
    <property type="entry name" value="GlnD_Uridyltrans_N"/>
</dbReference>
<dbReference type="CDD" id="cd00038">
    <property type="entry name" value="CAP_ED"/>
    <property type="match status" value="1"/>
</dbReference>
<reference evidence="5 6" key="1">
    <citation type="submission" date="2020-05" db="EMBL/GenBank/DDBJ databases">
        <title>Complete genome sequence of Alicycliphilus denitrificans DP3.</title>
        <authorList>
            <person name="Chen X."/>
        </authorList>
    </citation>
    <scope>NUCLEOTIDE SEQUENCE [LARGE SCALE GENOMIC DNA]</scope>
    <source>
        <strain evidence="5 6">DP3</strain>
    </source>
</reference>
<sequence>MPNAFNFSASPFDCLSAEEQALVRDSVDIAYYPQGAVVLDVGDAPAWLFVVIKGYVTQTEGDEQLATYGPDDCFDGRGLVAGRVSSRFAVAEELVAYQLARATVMDLIARNRAFGALLFSDLGQKLSALAQRAQQHQMQSLTLARVDQAFLRPAHVVPAGTDIVAVVRLFQSQRTTSVLVSGLQGGLGIFSNTTLQRAVLDGRPLAQITVGELASHPVITVRAGDQLGDAMALLLRARVHRLAVLGEDGQVQGILEALDLFSFLANHSHLITVQIEQAADLQALEAAAAQITRLLAALHRGGTRIALMAQLVQQLNARLFERAWQMIAPPGLVANSCLFVMGSEGRGEQLLKTDQDNGLLLRDGYEPPADLQAVCERFSAALARFGYPECPGRIMLSNPAWRASVSGFGLKVRDWLLQPQGDSLMHLAIFMDAHAVAGDAQLLADVRQRLMQLATDNDALIARFALAIDAFGGPAGWWNRLLSLGDAEPMNLKKAGIFPIVHGVRSLALARRIAATGTAERIAALQAEGQLDAALAQELVQGLHFLMGLRLQAGLAEQELQRPVTGNVDPARLSTLERDLLKDTLLVVKRFKALLHQRLRLDAA</sequence>
<evidence type="ECO:0000313" key="5">
    <source>
        <dbReference type="EMBL" id="QKD45560.1"/>
    </source>
</evidence>
<dbReference type="EMBL" id="CP051298">
    <property type="protein sequence ID" value="QKD45560.1"/>
    <property type="molecule type" value="Genomic_DNA"/>
</dbReference>
<dbReference type="CDD" id="cd05401">
    <property type="entry name" value="NT_GlnE_GlnD_like"/>
    <property type="match status" value="1"/>
</dbReference>
<dbReference type="InterPro" id="IPR018490">
    <property type="entry name" value="cNMP-bd_dom_sf"/>
</dbReference>
<dbReference type="AlphaFoldDB" id="A0A858ZX34"/>
<dbReference type="InterPro" id="IPR000595">
    <property type="entry name" value="cNMP-bd_dom"/>
</dbReference>
<dbReference type="Gene3D" id="3.10.580.10">
    <property type="entry name" value="CBS-domain"/>
    <property type="match status" value="1"/>
</dbReference>
<name>A0A858ZX34_9BURK</name>
<protein>
    <submittedName>
        <fullName evidence="5">CBS domain-containing protein</fullName>
    </submittedName>
</protein>
<evidence type="ECO:0000313" key="6">
    <source>
        <dbReference type="Proteomes" id="UP000500755"/>
    </source>
</evidence>
<dbReference type="Proteomes" id="UP000500755">
    <property type="component" value="Chromosome"/>
</dbReference>
<evidence type="ECO:0000256" key="1">
    <source>
        <dbReference type="ARBA" id="ARBA00023122"/>
    </source>
</evidence>
<keyword evidence="1 2" id="KW-0129">CBS domain</keyword>
<dbReference type="Gene3D" id="2.60.120.10">
    <property type="entry name" value="Jelly Rolls"/>
    <property type="match status" value="1"/>
</dbReference>
<dbReference type="PANTHER" id="PTHR43080">
    <property type="entry name" value="CBS DOMAIN-CONTAINING PROTEIN CBSX3, MITOCHONDRIAL"/>
    <property type="match status" value="1"/>
</dbReference>
<feature type="domain" description="Cyclic nucleotide-binding" evidence="3">
    <location>
        <begin position="11"/>
        <end position="125"/>
    </location>
</feature>
<organism evidence="5 6">
    <name type="scientific">Alicycliphilus denitrificans</name>
    <dbReference type="NCBI Taxonomy" id="179636"/>
    <lineage>
        <taxon>Bacteria</taxon>
        <taxon>Pseudomonadati</taxon>
        <taxon>Pseudomonadota</taxon>
        <taxon>Betaproteobacteria</taxon>
        <taxon>Burkholderiales</taxon>
        <taxon>Comamonadaceae</taxon>
        <taxon>Alicycliphilus</taxon>
    </lineage>
</organism>
<dbReference type="Pfam" id="PF00571">
    <property type="entry name" value="CBS"/>
    <property type="match status" value="1"/>
</dbReference>
<evidence type="ECO:0000259" key="4">
    <source>
        <dbReference type="PROSITE" id="PS51371"/>
    </source>
</evidence>
<dbReference type="Pfam" id="PF03445">
    <property type="entry name" value="DUF294"/>
    <property type="match status" value="1"/>
</dbReference>
<dbReference type="InterPro" id="IPR051257">
    <property type="entry name" value="Diverse_CBS-Domain"/>
</dbReference>
<dbReference type="Pfam" id="PF10335">
    <property type="entry name" value="DUF294_C"/>
    <property type="match status" value="1"/>
</dbReference>